<dbReference type="CDD" id="cd16922">
    <property type="entry name" value="HATPase_EvgS-ArcB-TorS-like"/>
    <property type="match status" value="1"/>
</dbReference>
<evidence type="ECO:0000256" key="14">
    <source>
        <dbReference type="PROSITE-ProRule" id="PRU00169"/>
    </source>
</evidence>
<keyword evidence="4" id="KW-1003">Cell membrane</keyword>
<reference evidence="20 21" key="1">
    <citation type="submission" date="2019-03" db="EMBL/GenBank/DDBJ databases">
        <title>Genomic Encyclopedia of Type Strains, Phase IV (KMG-IV): sequencing the most valuable type-strain genomes for metagenomic binning, comparative biology and taxonomic classification.</title>
        <authorList>
            <person name="Goeker M."/>
        </authorList>
    </citation>
    <scope>NUCLEOTIDE SEQUENCE [LARGE SCALE GENOMIC DNA]</scope>
    <source>
        <strain evidence="20 21">DSM 5604</strain>
    </source>
</reference>
<evidence type="ECO:0000256" key="3">
    <source>
        <dbReference type="ARBA" id="ARBA00012438"/>
    </source>
</evidence>
<evidence type="ECO:0000256" key="5">
    <source>
        <dbReference type="ARBA" id="ARBA00022519"/>
    </source>
</evidence>
<dbReference type="CDD" id="cd00082">
    <property type="entry name" value="HisKA"/>
    <property type="match status" value="1"/>
</dbReference>
<dbReference type="SUPFAM" id="SSF55874">
    <property type="entry name" value="ATPase domain of HSP90 chaperone/DNA topoisomerase II/histidine kinase"/>
    <property type="match status" value="1"/>
</dbReference>
<dbReference type="SMART" id="SM00388">
    <property type="entry name" value="HisKA"/>
    <property type="match status" value="1"/>
</dbReference>
<feature type="modified residue" description="4-aspartylphosphate" evidence="14">
    <location>
        <position position="742"/>
    </location>
</feature>
<feature type="domain" description="Response regulatory" evidence="18">
    <location>
        <begin position="693"/>
        <end position="809"/>
    </location>
</feature>
<dbReference type="Gene3D" id="1.10.287.130">
    <property type="match status" value="1"/>
</dbReference>
<accession>A0A4R6X0P2</accession>
<dbReference type="FunFam" id="3.30.565.10:FF:000010">
    <property type="entry name" value="Sensor histidine kinase RcsC"/>
    <property type="match status" value="1"/>
</dbReference>
<feature type="transmembrane region" description="Helical" evidence="16">
    <location>
        <begin position="12"/>
        <end position="34"/>
    </location>
</feature>
<dbReference type="SMART" id="SM00387">
    <property type="entry name" value="HATPase_c"/>
    <property type="match status" value="1"/>
</dbReference>
<feature type="modified residue" description="Phosphohistidine" evidence="13">
    <location>
        <position position="878"/>
    </location>
</feature>
<protein>
    <recommendedName>
        <fullName evidence="3">histidine kinase</fullName>
        <ecNumber evidence="3">2.7.13.3</ecNumber>
    </recommendedName>
</protein>
<dbReference type="Pfam" id="PF00512">
    <property type="entry name" value="HisKA"/>
    <property type="match status" value="1"/>
</dbReference>
<dbReference type="InterPro" id="IPR036890">
    <property type="entry name" value="HATPase_C_sf"/>
</dbReference>
<comment type="catalytic activity">
    <reaction evidence="1">
        <text>ATP + protein L-histidine = ADP + protein N-phospho-L-histidine.</text>
        <dbReference type="EC" id="2.7.13.3"/>
    </reaction>
</comment>
<dbReference type="Pfam" id="PF09984">
    <property type="entry name" value="sCache_4"/>
    <property type="match status" value="1"/>
</dbReference>
<dbReference type="CDD" id="cd17546">
    <property type="entry name" value="REC_hyHK_CKI1_RcsC-like"/>
    <property type="match status" value="1"/>
</dbReference>
<keyword evidence="6 14" id="KW-0597">Phosphoprotein</keyword>
<evidence type="ECO:0000256" key="11">
    <source>
        <dbReference type="ARBA" id="ARBA00023012"/>
    </source>
</evidence>
<feature type="domain" description="Histidine kinase" evidence="17">
    <location>
        <begin position="312"/>
        <end position="536"/>
    </location>
</feature>
<evidence type="ECO:0000256" key="6">
    <source>
        <dbReference type="ARBA" id="ARBA00022553"/>
    </source>
</evidence>
<keyword evidence="12 16" id="KW-0472">Membrane</keyword>
<dbReference type="InterPro" id="IPR036097">
    <property type="entry name" value="HisK_dim/P_sf"/>
</dbReference>
<dbReference type="EC" id="2.7.13.3" evidence="3"/>
<proteinExistence type="predicted"/>
<dbReference type="GO" id="GO:0005524">
    <property type="term" value="F:ATP binding"/>
    <property type="evidence" value="ECO:0007669"/>
    <property type="project" value="UniProtKB-KW"/>
</dbReference>
<dbReference type="Proteomes" id="UP000295729">
    <property type="component" value="Unassembled WGS sequence"/>
</dbReference>
<dbReference type="PROSITE" id="PS50110">
    <property type="entry name" value="RESPONSE_REGULATORY"/>
    <property type="match status" value="1"/>
</dbReference>
<dbReference type="Gene3D" id="1.20.120.160">
    <property type="entry name" value="HPT domain"/>
    <property type="match status" value="1"/>
</dbReference>
<organism evidence="20 21">
    <name type="scientific">Marinomonas communis</name>
    <dbReference type="NCBI Taxonomy" id="28254"/>
    <lineage>
        <taxon>Bacteria</taxon>
        <taxon>Pseudomonadati</taxon>
        <taxon>Pseudomonadota</taxon>
        <taxon>Gammaproteobacteria</taxon>
        <taxon>Oceanospirillales</taxon>
        <taxon>Oceanospirillaceae</taxon>
        <taxon>Marinomonas</taxon>
    </lineage>
</organism>
<evidence type="ECO:0000256" key="9">
    <source>
        <dbReference type="ARBA" id="ARBA00022840"/>
    </source>
</evidence>
<gene>
    <name evidence="20" type="ORF">C8D85_2389</name>
</gene>
<dbReference type="InterPro" id="IPR005467">
    <property type="entry name" value="His_kinase_dom"/>
</dbReference>
<dbReference type="Pfam" id="PF01627">
    <property type="entry name" value="Hpt"/>
    <property type="match status" value="1"/>
</dbReference>
<dbReference type="InterPro" id="IPR019247">
    <property type="entry name" value="Histidine_kinase_BarA_N"/>
</dbReference>
<evidence type="ECO:0000256" key="2">
    <source>
        <dbReference type="ARBA" id="ARBA00004429"/>
    </source>
</evidence>
<dbReference type="Gene3D" id="3.30.565.10">
    <property type="entry name" value="Histidine kinase-like ATPase, C-terminal domain"/>
    <property type="match status" value="1"/>
</dbReference>
<dbReference type="AlphaFoldDB" id="A0A4R6X0P2"/>
<dbReference type="Gene3D" id="3.40.50.2300">
    <property type="match status" value="1"/>
</dbReference>
<dbReference type="PRINTS" id="PR00344">
    <property type="entry name" value="BCTRLSENSOR"/>
</dbReference>
<dbReference type="InterPro" id="IPR036641">
    <property type="entry name" value="HPT_dom_sf"/>
</dbReference>
<dbReference type="RefSeq" id="WP_133562984.1">
    <property type="nucleotide sequence ID" value="NZ_SNZA01000004.1"/>
</dbReference>
<keyword evidence="5" id="KW-0997">Cell inner membrane</keyword>
<keyword evidence="7 16" id="KW-0812">Transmembrane</keyword>
<feature type="coiled-coil region" evidence="15">
    <location>
        <begin position="246"/>
        <end position="287"/>
    </location>
</feature>
<feature type="domain" description="HPt" evidence="19">
    <location>
        <begin position="839"/>
        <end position="932"/>
    </location>
</feature>
<dbReference type="OrthoDB" id="9797243at2"/>
<dbReference type="PANTHER" id="PTHR45339:SF1">
    <property type="entry name" value="HYBRID SIGNAL TRANSDUCTION HISTIDINE KINASE J"/>
    <property type="match status" value="1"/>
</dbReference>
<dbReference type="InterPro" id="IPR011006">
    <property type="entry name" value="CheY-like_superfamily"/>
</dbReference>
<dbReference type="InterPro" id="IPR004358">
    <property type="entry name" value="Sig_transdc_His_kin-like_C"/>
</dbReference>
<evidence type="ECO:0000313" key="20">
    <source>
        <dbReference type="EMBL" id="TDR12356.1"/>
    </source>
</evidence>
<dbReference type="SMART" id="SM00448">
    <property type="entry name" value="REC"/>
    <property type="match status" value="1"/>
</dbReference>
<dbReference type="InterPro" id="IPR003594">
    <property type="entry name" value="HATPase_dom"/>
</dbReference>
<evidence type="ECO:0000256" key="8">
    <source>
        <dbReference type="ARBA" id="ARBA00022741"/>
    </source>
</evidence>
<dbReference type="SUPFAM" id="SSF47384">
    <property type="entry name" value="Homodimeric domain of signal transducing histidine kinase"/>
    <property type="match status" value="1"/>
</dbReference>
<evidence type="ECO:0000259" key="17">
    <source>
        <dbReference type="PROSITE" id="PS50109"/>
    </source>
</evidence>
<keyword evidence="9" id="KW-0067">ATP-binding</keyword>
<evidence type="ECO:0000256" key="10">
    <source>
        <dbReference type="ARBA" id="ARBA00022989"/>
    </source>
</evidence>
<dbReference type="GO" id="GO:0000155">
    <property type="term" value="F:phosphorelay sensor kinase activity"/>
    <property type="evidence" value="ECO:0007669"/>
    <property type="project" value="InterPro"/>
</dbReference>
<dbReference type="PROSITE" id="PS50894">
    <property type="entry name" value="HPT"/>
    <property type="match status" value="1"/>
</dbReference>
<evidence type="ECO:0000256" key="13">
    <source>
        <dbReference type="PROSITE-ProRule" id="PRU00110"/>
    </source>
</evidence>
<evidence type="ECO:0000259" key="18">
    <source>
        <dbReference type="PROSITE" id="PS50110"/>
    </source>
</evidence>
<dbReference type="PROSITE" id="PS50109">
    <property type="entry name" value="HIS_KIN"/>
    <property type="match status" value="1"/>
</dbReference>
<feature type="transmembrane region" description="Helical" evidence="16">
    <location>
        <begin position="189"/>
        <end position="212"/>
    </location>
</feature>
<dbReference type="InterPro" id="IPR008207">
    <property type="entry name" value="Sig_transdc_His_kin_Hpt_dom"/>
</dbReference>
<dbReference type="Pfam" id="PF00072">
    <property type="entry name" value="Response_reg"/>
    <property type="match status" value="1"/>
</dbReference>
<keyword evidence="15" id="KW-0175">Coiled coil</keyword>
<evidence type="ECO:0000259" key="19">
    <source>
        <dbReference type="PROSITE" id="PS50894"/>
    </source>
</evidence>
<keyword evidence="11" id="KW-0902">Two-component regulatory system</keyword>
<evidence type="ECO:0000256" key="16">
    <source>
        <dbReference type="SAM" id="Phobius"/>
    </source>
</evidence>
<sequence length="950" mass="107159">MLNSVSSPLQASLWKAIFLPVLFVIGITCLLIYLSEIIDRRHQFEHLSQYQTEQIADASEYALLFNDRNLIRNNIQSLLRQTDIVGVTYFNNQGNIIDNVGLPPDLSLPLPTLASHHYTQASDYYLSTAPIYYSNTNQSNNFNDTPFSEPNSTILADAIGLSTPPKKELLGWIQVSSSTQRLQLENIKIAVASIGYFTVLSLLSVIACWYYTKRLATPWLTISERLHLIQKGEFEKADSLDLPEHMQATNSALEHITERLRNYRTELENEINQITKETRENAILLEEKSAQLHIANREAMESNRLKTQFLANISHEVRTPLNAILGYTNLLKKDELHPQQKGYVETIAQSTNDLLTTIGNILDFSKIEAGKTVVLESEDFSLKDTIDDVLHSLSSTLTSDTKDIDLIPNFSEELPDWVKGDKTRLRQILNNLVGNAIKFTQQGTIRVNVQCKAITQHELEIHVEVVDTGCGIANDKLGQLFKPFSQVDSSHTRSYAGTGLGLVITKKLIEQMGGSISVNSELGRGSNFFFHIKLEPSLKKTETLPLLEERWLVLEPNTRYRSHLESLFAQIAPHSAFSSTVEQFMAELHDHESEYFGVILSIGDDQESAKDAAELAKYVSTRFALPYFILCKPLSYLAQYAQRFDLENDIIQKPVSKASLYTALSNQTEQTLQTKPSQHHETSPDYNHLKGLHVLAVDDTPINLQLLGHWLDPHAIQLSLAYSGAEAIKMAEQNTYDLILMDIQMPEMDGMQTTQQLRKQAGYEETPIIALTAHALAEEQQSILASGMNAYLTKPINEETLLNTLTKWCATKVNLSQQVDEQLAEVFDVNKALNMAGNRPQAAKDLFEMLMQSLHEDQRLLNHHFANQDLEKLIATVHRIHGASKYSGTIELTKHANFLETHLKELGFDEVEEVFEDFMAALERLKNLQSLIPWPQASQTPEQNLAHPTD</sequence>
<name>A0A4R6X0P2_9GAMM</name>
<dbReference type="PANTHER" id="PTHR45339">
    <property type="entry name" value="HYBRID SIGNAL TRANSDUCTION HISTIDINE KINASE J"/>
    <property type="match status" value="1"/>
</dbReference>
<dbReference type="InterPro" id="IPR003661">
    <property type="entry name" value="HisK_dim/P_dom"/>
</dbReference>
<evidence type="ECO:0000313" key="21">
    <source>
        <dbReference type="Proteomes" id="UP000295729"/>
    </source>
</evidence>
<keyword evidence="21" id="KW-1185">Reference proteome</keyword>
<keyword evidence="20" id="KW-0808">Transferase</keyword>
<evidence type="ECO:0000256" key="1">
    <source>
        <dbReference type="ARBA" id="ARBA00000085"/>
    </source>
</evidence>
<dbReference type="SUPFAM" id="SSF52172">
    <property type="entry name" value="CheY-like"/>
    <property type="match status" value="1"/>
</dbReference>
<dbReference type="Pfam" id="PF02518">
    <property type="entry name" value="HATPase_c"/>
    <property type="match status" value="1"/>
</dbReference>
<comment type="caution">
    <text evidence="20">The sequence shown here is derived from an EMBL/GenBank/DDBJ whole genome shotgun (WGS) entry which is preliminary data.</text>
</comment>
<dbReference type="InterPro" id="IPR001789">
    <property type="entry name" value="Sig_transdc_resp-reg_receiver"/>
</dbReference>
<evidence type="ECO:0000256" key="7">
    <source>
        <dbReference type="ARBA" id="ARBA00022692"/>
    </source>
</evidence>
<keyword evidence="10 16" id="KW-1133">Transmembrane helix</keyword>
<evidence type="ECO:0000256" key="15">
    <source>
        <dbReference type="SAM" id="Coils"/>
    </source>
</evidence>
<dbReference type="EMBL" id="SNZA01000004">
    <property type="protein sequence ID" value="TDR12356.1"/>
    <property type="molecule type" value="Genomic_DNA"/>
</dbReference>
<comment type="subcellular location">
    <subcellularLocation>
        <location evidence="2">Cell inner membrane</location>
        <topology evidence="2">Multi-pass membrane protein</topology>
    </subcellularLocation>
</comment>
<evidence type="ECO:0000256" key="4">
    <source>
        <dbReference type="ARBA" id="ARBA00022475"/>
    </source>
</evidence>
<evidence type="ECO:0000256" key="12">
    <source>
        <dbReference type="ARBA" id="ARBA00023136"/>
    </source>
</evidence>
<dbReference type="SUPFAM" id="SSF47226">
    <property type="entry name" value="Histidine-containing phosphotransfer domain, HPT domain"/>
    <property type="match status" value="1"/>
</dbReference>
<keyword evidence="8" id="KW-0547">Nucleotide-binding</keyword>
<dbReference type="GO" id="GO:0005886">
    <property type="term" value="C:plasma membrane"/>
    <property type="evidence" value="ECO:0007669"/>
    <property type="project" value="UniProtKB-SubCell"/>
</dbReference>
<keyword evidence="20" id="KW-0418">Kinase</keyword>